<dbReference type="Pfam" id="PF21090">
    <property type="entry name" value="P-loop_SecA"/>
    <property type="match status" value="1"/>
</dbReference>
<feature type="region of interest" description="Disordered" evidence="18">
    <location>
        <begin position="177"/>
        <end position="196"/>
    </location>
</feature>
<dbReference type="Pfam" id="PF02810">
    <property type="entry name" value="SEC-C"/>
    <property type="match status" value="1"/>
</dbReference>
<dbReference type="EMBL" id="MGJN01000012">
    <property type="protein sequence ID" value="OGN06957.1"/>
    <property type="molecule type" value="Genomic_DNA"/>
</dbReference>
<evidence type="ECO:0000256" key="4">
    <source>
        <dbReference type="ARBA" id="ARBA00022448"/>
    </source>
</evidence>
<feature type="binding site" evidence="15">
    <location>
        <position position="559"/>
    </location>
    <ligand>
        <name>ATP</name>
        <dbReference type="ChEBI" id="CHEBI:30616"/>
    </ligand>
</feature>
<dbReference type="PROSITE" id="PS01312">
    <property type="entry name" value="SECA"/>
    <property type="match status" value="1"/>
</dbReference>
<comment type="similarity">
    <text evidence="3 15 16">Belongs to the SecA family.</text>
</comment>
<dbReference type="InterPro" id="IPR020937">
    <property type="entry name" value="SecA_CS"/>
</dbReference>
<keyword evidence="10 15" id="KW-0067">ATP-binding</keyword>
<dbReference type="FunFam" id="3.90.1440.10:FF:000002">
    <property type="entry name" value="Protein translocase subunit SecA"/>
    <property type="match status" value="1"/>
</dbReference>
<keyword evidence="14 15" id="KW-0472">Membrane</keyword>
<evidence type="ECO:0000256" key="3">
    <source>
        <dbReference type="ARBA" id="ARBA00007650"/>
    </source>
</evidence>
<dbReference type="InterPro" id="IPR014001">
    <property type="entry name" value="Helicase_ATP-bd"/>
</dbReference>
<dbReference type="PROSITE" id="PS51192">
    <property type="entry name" value="HELICASE_ATP_BIND_1"/>
    <property type="match status" value="1"/>
</dbReference>
<dbReference type="InterPro" id="IPR011115">
    <property type="entry name" value="SecA_DEAD"/>
</dbReference>
<keyword evidence="17" id="KW-0175">Coiled coil</keyword>
<evidence type="ECO:0000259" key="19">
    <source>
        <dbReference type="PROSITE" id="PS51192"/>
    </source>
</evidence>
<evidence type="ECO:0000256" key="2">
    <source>
        <dbReference type="ARBA" id="ARBA00004170"/>
    </source>
</evidence>
<feature type="domain" description="Helicase C-terminal" evidence="20">
    <location>
        <begin position="481"/>
        <end position="645"/>
    </location>
</feature>
<dbReference type="Gene3D" id="3.40.50.300">
    <property type="entry name" value="P-loop containing nucleotide triphosphate hydrolases"/>
    <property type="match status" value="4"/>
</dbReference>
<comment type="cofactor">
    <cofactor evidence="1">
        <name>Zn(2+)</name>
        <dbReference type="ChEBI" id="CHEBI:29105"/>
    </cofactor>
</comment>
<evidence type="ECO:0000256" key="6">
    <source>
        <dbReference type="ARBA" id="ARBA00022490"/>
    </source>
</evidence>
<proteinExistence type="inferred from homology"/>
<comment type="catalytic activity">
    <reaction evidence="15">
        <text>ATP + H2O + cellular proteinSide 1 = ADP + phosphate + cellular proteinSide 2.</text>
        <dbReference type="EC" id="7.4.2.8"/>
    </reaction>
</comment>
<dbReference type="GO" id="GO:0065002">
    <property type="term" value="P:intracellular protein transmembrane transport"/>
    <property type="evidence" value="ECO:0007669"/>
    <property type="project" value="UniProtKB-UniRule"/>
</dbReference>
<dbReference type="InterPro" id="IPR001650">
    <property type="entry name" value="Helicase_C-like"/>
</dbReference>
<sequence length="926" mass="105490">MSFLNKIFGDANERYIKSLESIVAQINELEKDYEELSADELKAKTAEFKGKLNGSSDEPFTLDDILPEAFAAVREASNRTLGQRHFDVQLMGGIVLHQGKIAEMRTGEGKTLVATLPAYLNALTGKGVHIVSVNDFLVRRDTAWMGQIYNALGLSVGCINHDGSYIYDAEHRHEIKNEKFKNQNDNSKLKSEREKEDTKRDTLGSFKIVYEFLRPVTKKEAYSADITYGTNNEYGFDYLRDNMAYSLDQMNQRISPFGALAKEDSWIHHFAIVDEVDSILIDEARTPLIISAPDADSTELYKTFSKVVPRLIENEDYNVDEKLKAISITESGIEKVEKMLGLTNIYNEGGVRHVHHLEQALKAHVLFKRDKDYVVKDGEVIIVDDFTGRLMPGRRWSEGLHQAVEAKEGVSVQKESRTLATITFQNYFRLYKKLSGMTGTARTSAEELHKVYNIDVITVPTNKPSIRQDLPDRIYKTEMGKFKALAKEIKERNEKGQPVLIGTVSIEKNELLSKLLDREGVRHNLLNAKNHEREAEITAQAGRLGTVTVATNMAGRGVDIILGGNPSNFLEAEEVKKLGGLHVIGTERHEARRIDDQLRGRSGRQGDPGSSQFFVSTEDDVIRVFGGDRLKNLMETLGVGEEDVIENKFISRAIEQAQFRIEGHNFDARKYVLEYDDVMNKHRSAIYHLRRDVLFNDNIRETVLGYVLDIVNQIVSMHAPEDETIDWNLEEISESLKTLLGPNTNIHPNLIEVANEKDFHKLSEFIFDYATKAYEAKEKETTPEMMRKLEKIVMLRTIDELWMDHIEAMEYLRDSVRLRAYGQRDPLIEYKLEGQKMFENLQNSIKGQVANLIFKVSLMERPREVKMEERRPAVAEAMAGKPDINSHKHQEAINEPVHRSNEHPELGRNDPCWCNSGKKFKKCHGA</sequence>
<dbReference type="CDD" id="cd17928">
    <property type="entry name" value="DEXDc_SecA"/>
    <property type="match status" value="1"/>
</dbReference>
<keyword evidence="5 15" id="KW-1003">Cell membrane</keyword>
<feature type="binding site" evidence="15">
    <location>
        <begin position="107"/>
        <end position="111"/>
    </location>
    <ligand>
        <name>ATP</name>
        <dbReference type="ChEBI" id="CHEBI:30616"/>
    </ligand>
</feature>
<reference evidence="22 23" key="1">
    <citation type="journal article" date="2016" name="Nat. Commun.">
        <title>Thousands of microbial genomes shed light on interconnected biogeochemical processes in an aquifer system.</title>
        <authorList>
            <person name="Anantharaman K."/>
            <person name="Brown C.T."/>
            <person name="Hug L.A."/>
            <person name="Sharon I."/>
            <person name="Castelle C.J."/>
            <person name="Probst A.J."/>
            <person name="Thomas B.C."/>
            <person name="Singh A."/>
            <person name="Wilkins M.J."/>
            <person name="Karaoz U."/>
            <person name="Brodie E.L."/>
            <person name="Williams K.H."/>
            <person name="Hubbard S.S."/>
            <person name="Banfield J.F."/>
        </authorList>
    </citation>
    <scope>NUCLEOTIDE SEQUENCE [LARGE SCALE GENOMIC DNA]</scope>
</reference>
<dbReference type="EC" id="7.4.2.8" evidence="15"/>
<keyword evidence="4 15" id="KW-0813">Transport</keyword>
<dbReference type="Pfam" id="PF07517">
    <property type="entry name" value="SecA_DEAD"/>
    <property type="match status" value="1"/>
</dbReference>
<dbReference type="GO" id="GO:0005886">
    <property type="term" value="C:plasma membrane"/>
    <property type="evidence" value="ECO:0007669"/>
    <property type="project" value="UniProtKB-SubCell"/>
</dbReference>
<organism evidence="22 23">
    <name type="scientific">Candidatus Yanofskybacteria bacterium RIFCSPHIGHO2_02_FULL_38_22b</name>
    <dbReference type="NCBI Taxonomy" id="1802673"/>
    <lineage>
        <taxon>Bacteria</taxon>
        <taxon>Candidatus Yanofskyibacteriota</taxon>
    </lineage>
</organism>
<feature type="region of interest" description="Disordered" evidence="18">
    <location>
        <begin position="594"/>
        <end position="613"/>
    </location>
</feature>
<evidence type="ECO:0000256" key="9">
    <source>
        <dbReference type="ARBA" id="ARBA00022833"/>
    </source>
</evidence>
<dbReference type="SMART" id="SM00957">
    <property type="entry name" value="SecA_DEAD"/>
    <property type="match status" value="1"/>
</dbReference>
<dbReference type="GO" id="GO:0046872">
    <property type="term" value="F:metal ion binding"/>
    <property type="evidence" value="ECO:0007669"/>
    <property type="project" value="UniProtKB-KW"/>
</dbReference>
<dbReference type="InterPro" id="IPR000185">
    <property type="entry name" value="SecA"/>
</dbReference>
<evidence type="ECO:0000256" key="8">
    <source>
        <dbReference type="ARBA" id="ARBA00022741"/>
    </source>
</evidence>
<evidence type="ECO:0000256" key="18">
    <source>
        <dbReference type="SAM" id="MobiDB-lite"/>
    </source>
</evidence>
<dbReference type="Pfam" id="PF07516">
    <property type="entry name" value="SecA_SW"/>
    <property type="match status" value="1"/>
</dbReference>
<feature type="domain" description="Helicase ATP-binding" evidence="19">
    <location>
        <begin position="91"/>
        <end position="312"/>
    </location>
</feature>
<gene>
    <name evidence="15" type="primary">secA</name>
    <name evidence="22" type="ORF">A3B86_03340</name>
</gene>
<feature type="binding site" evidence="15">
    <location>
        <position position="89"/>
    </location>
    <ligand>
        <name>ATP</name>
        <dbReference type="ChEBI" id="CHEBI:30616"/>
    </ligand>
</feature>
<dbReference type="GO" id="GO:0031522">
    <property type="term" value="C:cell envelope Sec protein transport complex"/>
    <property type="evidence" value="ECO:0007669"/>
    <property type="project" value="TreeGrafter"/>
</dbReference>
<dbReference type="Proteomes" id="UP000176834">
    <property type="component" value="Unassembled WGS sequence"/>
</dbReference>
<dbReference type="CDD" id="cd18803">
    <property type="entry name" value="SF2_C_secA"/>
    <property type="match status" value="1"/>
</dbReference>
<protein>
    <recommendedName>
        <fullName evidence="15 16">Protein translocase subunit SecA</fullName>
        <ecNumber evidence="15">7.4.2.8</ecNumber>
    </recommendedName>
</protein>
<evidence type="ECO:0000256" key="5">
    <source>
        <dbReference type="ARBA" id="ARBA00022475"/>
    </source>
</evidence>
<evidence type="ECO:0000256" key="7">
    <source>
        <dbReference type="ARBA" id="ARBA00022723"/>
    </source>
</evidence>
<keyword evidence="9" id="KW-0862">Zinc</keyword>
<dbReference type="GO" id="GO:0005524">
    <property type="term" value="F:ATP binding"/>
    <property type="evidence" value="ECO:0007669"/>
    <property type="project" value="UniProtKB-UniRule"/>
</dbReference>
<dbReference type="GO" id="GO:0043952">
    <property type="term" value="P:protein transport by the Sec complex"/>
    <property type="evidence" value="ECO:0007669"/>
    <property type="project" value="TreeGrafter"/>
</dbReference>
<comment type="subcellular location">
    <subcellularLocation>
        <location evidence="15">Cell membrane</location>
        <topology evidence="15">Peripheral membrane protein</topology>
        <orientation evidence="15">Cytoplasmic side</orientation>
    </subcellularLocation>
    <subcellularLocation>
        <location evidence="15">Cytoplasm</location>
    </subcellularLocation>
    <subcellularLocation>
        <location evidence="2">Membrane</location>
        <topology evidence="2">Peripheral membrane protein</topology>
    </subcellularLocation>
    <text evidence="15">Distribution is 50-50.</text>
</comment>
<comment type="function">
    <text evidence="15">Part of the Sec protein translocase complex. Interacts with the SecYEG preprotein conducting channel. Has a central role in coupling the hydrolysis of ATP to the transfer of proteins into and across the cell membrane, serving as an ATP-driven molecular motor driving the stepwise translocation of polypeptide chains across the membrane.</text>
</comment>
<dbReference type="GO" id="GO:0005829">
    <property type="term" value="C:cytosol"/>
    <property type="evidence" value="ECO:0007669"/>
    <property type="project" value="TreeGrafter"/>
</dbReference>
<dbReference type="InterPro" id="IPR036266">
    <property type="entry name" value="SecA_Wing/Scaffold_sf"/>
</dbReference>
<dbReference type="GO" id="GO:0006605">
    <property type="term" value="P:protein targeting"/>
    <property type="evidence" value="ECO:0007669"/>
    <property type="project" value="UniProtKB-UniRule"/>
</dbReference>
<evidence type="ECO:0000256" key="16">
    <source>
        <dbReference type="RuleBase" id="RU003874"/>
    </source>
</evidence>
<evidence type="ECO:0000256" key="10">
    <source>
        <dbReference type="ARBA" id="ARBA00022840"/>
    </source>
</evidence>
<dbReference type="InterPro" id="IPR044722">
    <property type="entry name" value="SecA_SF2_C"/>
</dbReference>
<dbReference type="FunFam" id="3.40.50.300:FF:000429">
    <property type="entry name" value="Preprotein translocase subunit SecA"/>
    <property type="match status" value="1"/>
</dbReference>
<dbReference type="Gene3D" id="1.10.3060.10">
    <property type="entry name" value="Helical scaffold and wing domains of SecA"/>
    <property type="match status" value="1"/>
</dbReference>
<evidence type="ECO:0000259" key="20">
    <source>
        <dbReference type="PROSITE" id="PS51194"/>
    </source>
</evidence>
<evidence type="ECO:0000256" key="14">
    <source>
        <dbReference type="ARBA" id="ARBA00023136"/>
    </source>
</evidence>
<comment type="caution">
    <text evidence="22">The sequence shown here is derived from an EMBL/GenBank/DDBJ whole genome shotgun (WGS) entry which is preliminary data.</text>
</comment>
<evidence type="ECO:0000256" key="17">
    <source>
        <dbReference type="SAM" id="Coils"/>
    </source>
</evidence>
<evidence type="ECO:0000259" key="21">
    <source>
        <dbReference type="PROSITE" id="PS51196"/>
    </source>
</evidence>
<dbReference type="PROSITE" id="PS51196">
    <property type="entry name" value="SECA_MOTOR_DEAD"/>
    <property type="match status" value="1"/>
</dbReference>
<keyword evidence="12 15" id="KW-1278">Translocase</keyword>
<feature type="domain" description="SecA family profile" evidence="21">
    <location>
        <begin position="1"/>
        <end position="646"/>
    </location>
</feature>
<keyword evidence="11 15" id="KW-0653">Protein transport</keyword>
<dbReference type="GO" id="GO:0017038">
    <property type="term" value="P:protein import"/>
    <property type="evidence" value="ECO:0007669"/>
    <property type="project" value="InterPro"/>
</dbReference>
<dbReference type="InterPro" id="IPR011116">
    <property type="entry name" value="SecA_Wing/Scaffold"/>
</dbReference>
<feature type="coiled-coil region" evidence="17">
    <location>
        <begin position="12"/>
        <end position="46"/>
    </location>
</feature>
<dbReference type="PRINTS" id="PR00906">
    <property type="entry name" value="SECA"/>
</dbReference>
<dbReference type="SUPFAM" id="SSF52540">
    <property type="entry name" value="P-loop containing nucleoside triphosphate hydrolases"/>
    <property type="match status" value="2"/>
</dbReference>
<dbReference type="PROSITE" id="PS51194">
    <property type="entry name" value="HELICASE_CTER"/>
    <property type="match status" value="1"/>
</dbReference>
<dbReference type="InterPro" id="IPR036670">
    <property type="entry name" value="SecA_X-link_sf"/>
</dbReference>
<comment type="subunit">
    <text evidence="15">Monomer and homodimer. Part of the essential Sec protein translocation apparatus which comprises SecA, SecYEG and auxiliary proteins SecDF. Other proteins may also be involved.</text>
</comment>
<dbReference type="SUPFAM" id="SSF81767">
    <property type="entry name" value="Pre-protein crosslinking domain of SecA"/>
    <property type="match status" value="1"/>
</dbReference>
<dbReference type="SUPFAM" id="SSF81886">
    <property type="entry name" value="Helical scaffold and wing domains of SecA"/>
    <property type="match status" value="1"/>
</dbReference>
<accession>A0A1F8F1E4</accession>
<dbReference type="InterPro" id="IPR004027">
    <property type="entry name" value="SEC_C_motif"/>
</dbReference>
<dbReference type="InterPro" id="IPR011130">
    <property type="entry name" value="SecA_preprotein_X-link_dom"/>
</dbReference>
<dbReference type="InterPro" id="IPR027417">
    <property type="entry name" value="P-loop_NTPase"/>
</dbReference>
<dbReference type="GO" id="GO:0008564">
    <property type="term" value="F:protein-exporting ATPase activity"/>
    <property type="evidence" value="ECO:0007669"/>
    <property type="project" value="UniProtKB-EC"/>
</dbReference>
<dbReference type="PANTHER" id="PTHR30612:SF0">
    <property type="entry name" value="CHLOROPLAST PROTEIN-TRANSPORTING ATPASE"/>
    <property type="match status" value="1"/>
</dbReference>
<evidence type="ECO:0000256" key="1">
    <source>
        <dbReference type="ARBA" id="ARBA00001947"/>
    </source>
</evidence>
<name>A0A1F8F1E4_9BACT</name>
<dbReference type="NCBIfam" id="NF009538">
    <property type="entry name" value="PRK12904.1"/>
    <property type="match status" value="1"/>
</dbReference>
<evidence type="ECO:0000256" key="13">
    <source>
        <dbReference type="ARBA" id="ARBA00023010"/>
    </source>
</evidence>
<keyword evidence="13 15" id="KW-0811">Translocation</keyword>
<evidence type="ECO:0000256" key="11">
    <source>
        <dbReference type="ARBA" id="ARBA00022927"/>
    </source>
</evidence>
<dbReference type="HAMAP" id="MF_01382">
    <property type="entry name" value="SecA"/>
    <property type="match status" value="1"/>
</dbReference>
<dbReference type="SMART" id="SM00958">
    <property type="entry name" value="SecA_PP_bind"/>
    <property type="match status" value="1"/>
</dbReference>
<dbReference type="Pfam" id="PF01043">
    <property type="entry name" value="SecA_PP_bind"/>
    <property type="match status" value="1"/>
</dbReference>
<evidence type="ECO:0000313" key="23">
    <source>
        <dbReference type="Proteomes" id="UP000176834"/>
    </source>
</evidence>
<dbReference type="NCBIfam" id="TIGR00963">
    <property type="entry name" value="secA"/>
    <property type="match status" value="1"/>
</dbReference>
<keyword evidence="8 15" id="KW-0547">Nucleotide-binding</keyword>
<dbReference type="InterPro" id="IPR014018">
    <property type="entry name" value="SecA_motor_DEAD"/>
</dbReference>
<dbReference type="PANTHER" id="PTHR30612">
    <property type="entry name" value="SECA INNER MEMBRANE COMPONENT OF SEC PROTEIN SECRETION SYSTEM"/>
    <property type="match status" value="1"/>
</dbReference>
<evidence type="ECO:0000256" key="12">
    <source>
        <dbReference type="ARBA" id="ARBA00022967"/>
    </source>
</evidence>
<keyword evidence="7" id="KW-0479">Metal-binding</keyword>
<evidence type="ECO:0000256" key="15">
    <source>
        <dbReference type="HAMAP-Rule" id="MF_01382"/>
    </source>
</evidence>
<keyword evidence="6 15" id="KW-0963">Cytoplasm</keyword>
<dbReference type="AlphaFoldDB" id="A0A1F8F1E4"/>
<evidence type="ECO:0000313" key="22">
    <source>
        <dbReference type="EMBL" id="OGN06957.1"/>
    </source>
</evidence>